<dbReference type="EMBL" id="FOXO01000060">
    <property type="protein sequence ID" value="SFQ48613.1"/>
    <property type="molecule type" value="Genomic_DNA"/>
</dbReference>
<feature type="non-terminal residue" evidence="1">
    <location>
        <position position="1"/>
    </location>
</feature>
<evidence type="ECO:0000313" key="2">
    <source>
        <dbReference type="Proteomes" id="UP000182624"/>
    </source>
</evidence>
<gene>
    <name evidence="1" type="ORF">SAMN04487928_16012</name>
</gene>
<protein>
    <submittedName>
        <fullName evidence="1">Uncharacterized protein</fullName>
    </submittedName>
</protein>
<dbReference type="AlphaFoldDB" id="A0A1I5YWG2"/>
<organism evidence="1 2">
    <name type="scientific">Butyrivibrio proteoclasticus</name>
    <dbReference type="NCBI Taxonomy" id="43305"/>
    <lineage>
        <taxon>Bacteria</taxon>
        <taxon>Bacillati</taxon>
        <taxon>Bacillota</taxon>
        <taxon>Clostridia</taxon>
        <taxon>Lachnospirales</taxon>
        <taxon>Lachnospiraceae</taxon>
        <taxon>Butyrivibrio</taxon>
    </lineage>
</organism>
<evidence type="ECO:0000313" key="1">
    <source>
        <dbReference type="EMBL" id="SFQ48613.1"/>
    </source>
</evidence>
<dbReference type="Proteomes" id="UP000182624">
    <property type="component" value="Unassembled WGS sequence"/>
</dbReference>
<reference evidence="2" key="1">
    <citation type="submission" date="2016-10" db="EMBL/GenBank/DDBJ databases">
        <authorList>
            <person name="Varghese N."/>
            <person name="Submissions S."/>
        </authorList>
    </citation>
    <scope>NUCLEOTIDE SEQUENCE [LARGE SCALE GENOMIC DNA]</scope>
    <source>
        <strain evidence="2">P18</strain>
    </source>
</reference>
<accession>A0A1I5YWG2</accession>
<sequence length="91" mass="10521">TAHVSVVFTRYMMLAVENREAEDPRTLGELFTYLVEEMADVTFVHAFTLIMKMFSDMMTEKFDLDEEEISTMIDTFISALTPAMQRQLRAA</sequence>
<proteinExistence type="predicted"/>
<keyword evidence="2" id="KW-1185">Reference proteome</keyword>
<name>A0A1I5YWG2_9FIRM</name>